<dbReference type="InterPro" id="IPR013430">
    <property type="entry name" value="Toxin_antidote_HigA"/>
</dbReference>
<dbReference type="PANTHER" id="PTHR36924">
    <property type="entry name" value="ANTITOXIN HIGA-1"/>
    <property type="match status" value="1"/>
</dbReference>
<name>A0A1E3WGD8_9HYPH</name>
<accession>A0A1E3WGD8</accession>
<dbReference type="GO" id="GO:0003677">
    <property type="term" value="F:DNA binding"/>
    <property type="evidence" value="ECO:0007669"/>
    <property type="project" value="UniProtKB-KW"/>
</dbReference>
<dbReference type="InterPro" id="IPR007711">
    <property type="entry name" value="HigB-1"/>
</dbReference>
<dbReference type="InterPro" id="IPR035093">
    <property type="entry name" value="RelE/ParE_toxin_dom_sf"/>
</dbReference>
<reference evidence="3 4" key="1">
    <citation type="journal article" date="2016" name="Environ. Microbiol.">
        <title>New Methyloceanibacter diversity from North Sea sediments includes methanotroph containing solely the soluble methane monooxygenase.</title>
        <authorList>
            <person name="Vekeman B."/>
            <person name="Kerckhof F.M."/>
            <person name="Cremers G."/>
            <person name="de Vos P."/>
            <person name="Vandamme P."/>
            <person name="Boon N."/>
            <person name="Op den Camp H.J."/>
            <person name="Heylen K."/>
        </authorList>
    </citation>
    <scope>NUCLEOTIDE SEQUENCE [LARGE SCALE GENOMIC DNA]</scope>
    <source>
        <strain evidence="3 4">R-67177</strain>
    </source>
</reference>
<dbReference type="AlphaFoldDB" id="A0A1E3WGD8"/>
<keyword evidence="4" id="KW-1185">Reference proteome</keyword>
<dbReference type="CDD" id="cd00093">
    <property type="entry name" value="HTH_XRE"/>
    <property type="match status" value="1"/>
</dbReference>
<comment type="caution">
    <text evidence="3">The sequence shown here is derived from an EMBL/GenBank/DDBJ whole genome shotgun (WGS) entry which is preliminary data.</text>
</comment>
<dbReference type="Pfam" id="PF05015">
    <property type="entry name" value="HigB-like_toxin"/>
    <property type="match status" value="1"/>
</dbReference>
<gene>
    <name evidence="3" type="ORF">AUC71_00435</name>
</gene>
<protein>
    <recommendedName>
        <fullName evidence="2">HTH cro/C1-type domain-containing protein</fullName>
    </recommendedName>
</protein>
<dbReference type="Gene3D" id="3.30.2310.20">
    <property type="entry name" value="RelE-like"/>
    <property type="match status" value="1"/>
</dbReference>
<dbReference type="SMART" id="SM00530">
    <property type="entry name" value="HTH_XRE"/>
    <property type="match status" value="1"/>
</dbReference>
<dbReference type="OrthoDB" id="3174593at2"/>
<dbReference type="Proteomes" id="UP000095042">
    <property type="component" value="Unassembled WGS sequence"/>
</dbReference>
<proteinExistence type="predicted"/>
<dbReference type="PROSITE" id="PS50943">
    <property type="entry name" value="HTH_CROC1"/>
    <property type="match status" value="1"/>
</dbReference>
<feature type="domain" description="HTH cro/C1-type" evidence="2">
    <location>
        <begin position="108"/>
        <end position="163"/>
    </location>
</feature>
<dbReference type="SUPFAM" id="SSF143011">
    <property type="entry name" value="RelE-like"/>
    <property type="match status" value="1"/>
</dbReference>
<evidence type="ECO:0000259" key="2">
    <source>
        <dbReference type="PROSITE" id="PS50943"/>
    </source>
</evidence>
<dbReference type="InterPro" id="IPR010982">
    <property type="entry name" value="Lambda_DNA-bd_dom_sf"/>
</dbReference>
<dbReference type="NCBIfam" id="TIGR02607">
    <property type="entry name" value="antidote_HigA"/>
    <property type="match status" value="1"/>
</dbReference>
<dbReference type="EMBL" id="LPWD01000013">
    <property type="protein sequence ID" value="ODS04107.1"/>
    <property type="molecule type" value="Genomic_DNA"/>
</dbReference>
<evidence type="ECO:0000313" key="4">
    <source>
        <dbReference type="Proteomes" id="UP000095042"/>
    </source>
</evidence>
<evidence type="ECO:0000256" key="1">
    <source>
        <dbReference type="ARBA" id="ARBA00023125"/>
    </source>
</evidence>
<dbReference type="Pfam" id="PF01381">
    <property type="entry name" value="HTH_3"/>
    <property type="match status" value="1"/>
</dbReference>
<dbReference type="PANTHER" id="PTHR36924:SF1">
    <property type="entry name" value="ANTITOXIN HIGA-1"/>
    <property type="match status" value="1"/>
</dbReference>
<dbReference type="SUPFAM" id="SSF47413">
    <property type="entry name" value="lambda repressor-like DNA-binding domains"/>
    <property type="match status" value="1"/>
</dbReference>
<keyword evidence="1" id="KW-0238">DNA-binding</keyword>
<organism evidence="3 4">
    <name type="scientific">Methyloceanibacter marginalis</name>
    <dbReference type="NCBI Taxonomy" id="1774971"/>
    <lineage>
        <taxon>Bacteria</taxon>
        <taxon>Pseudomonadati</taxon>
        <taxon>Pseudomonadota</taxon>
        <taxon>Alphaproteobacteria</taxon>
        <taxon>Hyphomicrobiales</taxon>
        <taxon>Hyphomicrobiaceae</taxon>
        <taxon>Methyloceanibacter</taxon>
    </lineage>
</organism>
<evidence type="ECO:0000313" key="3">
    <source>
        <dbReference type="EMBL" id="ODS04107.1"/>
    </source>
</evidence>
<dbReference type="InterPro" id="IPR001387">
    <property type="entry name" value="Cro/C1-type_HTH"/>
</dbReference>
<sequence>MIRSFADGDSERLFRRERVSGFRSFERIALRKLRMLDAAANVTDLRSPPGNRLEKLKGDREGKWSIRINDQWRICFGWEDGDAFDVEIVDYHRCMTKLLAPVHPGEVLKEEFMEPLGLSANRLARGLRIPPNRISAIVNGERSVTADTALRLAKALGTTPDFWLSLQKQYDLDIARDASTDLGRIEPIRARAS</sequence>
<dbReference type="Gene3D" id="1.10.260.40">
    <property type="entry name" value="lambda repressor-like DNA-binding domains"/>
    <property type="match status" value="1"/>
</dbReference>